<dbReference type="Proteomes" id="UP000358366">
    <property type="component" value="Unassembled WGS sequence"/>
</dbReference>
<evidence type="ECO:0000256" key="4">
    <source>
        <dbReference type="ARBA" id="ARBA00022989"/>
    </source>
</evidence>
<evidence type="ECO:0000256" key="2">
    <source>
        <dbReference type="ARBA" id="ARBA00022475"/>
    </source>
</evidence>
<evidence type="ECO:0000256" key="6">
    <source>
        <dbReference type="ARBA" id="ARBA00038076"/>
    </source>
</evidence>
<comment type="subcellular location">
    <subcellularLocation>
        <location evidence="1">Cell membrane</location>
        <topology evidence="1">Multi-pass membrane protein</topology>
    </subcellularLocation>
</comment>
<organism evidence="10 11">
    <name type="scientific">Dorea formicigenerans</name>
    <dbReference type="NCBI Taxonomy" id="39486"/>
    <lineage>
        <taxon>Bacteria</taxon>
        <taxon>Bacillati</taxon>
        <taxon>Bacillota</taxon>
        <taxon>Clostridia</taxon>
        <taxon>Lachnospirales</taxon>
        <taxon>Lachnospiraceae</taxon>
        <taxon>Dorea</taxon>
    </lineage>
</organism>
<dbReference type="Pfam" id="PF02687">
    <property type="entry name" value="FtsX"/>
    <property type="match status" value="1"/>
</dbReference>
<gene>
    <name evidence="10" type="primary">macB_3</name>
    <name evidence="10" type="ORF">DFSSTS7063_01019</name>
</gene>
<dbReference type="PANTHER" id="PTHR30572:SF4">
    <property type="entry name" value="ABC TRANSPORTER PERMEASE YTRF"/>
    <property type="match status" value="1"/>
</dbReference>
<keyword evidence="10" id="KW-0067">ATP-binding</keyword>
<keyword evidence="10" id="KW-0378">Hydrolase</keyword>
<feature type="transmembrane region" description="Helical" evidence="7">
    <location>
        <begin position="381"/>
        <end position="405"/>
    </location>
</feature>
<evidence type="ECO:0000313" key="11">
    <source>
        <dbReference type="Proteomes" id="UP000358366"/>
    </source>
</evidence>
<evidence type="ECO:0000259" key="8">
    <source>
        <dbReference type="Pfam" id="PF02687"/>
    </source>
</evidence>
<keyword evidence="4 7" id="KW-1133">Transmembrane helix</keyword>
<feature type="transmembrane region" description="Helical" evidence="7">
    <location>
        <begin position="41"/>
        <end position="60"/>
    </location>
</feature>
<comment type="similarity">
    <text evidence="6">Belongs to the ABC-4 integral membrane protein family.</text>
</comment>
<protein>
    <submittedName>
        <fullName evidence="10">Macrolide export ATP-binding/permease protein MacB</fullName>
        <ecNumber evidence="10">3.6.3.-</ecNumber>
    </submittedName>
</protein>
<evidence type="ECO:0000259" key="9">
    <source>
        <dbReference type="Pfam" id="PF12704"/>
    </source>
</evidence>
<dbReference type="InterPro" id="IPR025857">
    <property type="entry name" value="MacB_PCD"/>
</dbReference>
<dbReference type="InterPro" id="IPR050250">
    <property type="entry name" value="Macrolide_Exporter_MacB"/>
</dbReference>
<keyword evidence="3 7" id="KW-0812">Transmembrane</keyword>
<dbReference type="InterPro" id="IPR003838">
    <property type="entry name" value="ABC3_permease_C"/>
</dbReference>
<evidence type="ECO:0000256" key="7">
    <source>
        <dbReference type="SAM" id="Phobius"/>
    </source>
</evidence>
<dbReference type="Pfam" id="PF12704">
    <property type="entry name" value="MacB_PCD"/>
    <property type="match status" value="1"/>
</dbReference>
<dbReference type="EMBL" id="CABHNI010000019">
    <property type="protein sequence ID" value="VUX01646.1"/>
    <property type="molecule type" value="Genomic_DNA"/>
</dbReference>
<evidence type="ECO:0000256" key="3">
    <source>
        <dbReference type="ARBA" id="ARBA00022692"/>
    </source>
</evidence>
<evidence type="ECO:0000256" key="5">
    <source>
        <dbReference type="ARBA" id="ARBA00023136"/>
    </source>
</evidence>
<dbReference type="GO" id="GO:0016787">
    <property type="term" value="F:hydrolase activity"/>
    <property type="evidence" value="ECO:0007669"/>
    <property type="project" value="UniProtKB-KW"/>
</dbReference>
<dbReference type="EC" id="3.6.3.-" evidence="10"/>
<dbReference type="PANTHER" id="PTHR30572">
    <property type="entry name" value="MEMBRANE COMPONENT OF TRANSPORTER-RELATED"/>
    <property type="match status" value="1"/>
</dbReference>
<accession>A0A564T2R8</accession>
<feature type="transmembrane region" description="Helical" evidence="7">
    <location>
        <begin position="332"/>
        <end position="361"/>
    </location>
</feature>
<evidence type="ECO:0000313" key="10">
    <source>
        <dbReference type="EMBL" id="VUX01646.1"/>
    </source>
</evidence>
<name>A0A564T2R8_9FIRM</name>
<evidence type="ECO:0000256" key="1">
    <source>
        <dbReference type="ARBA" id="ARBA00004651"/>
    </source>
</evidence>
<proteinExistence type="inferred from homology"/>
<keyword evidence="10" id="KW-0547">Nucleotide-binding</keyword>
<dbReference type="GO" id="GO:0022857">
    <property type="term" value="F:transmembrane transporter activity"/>
    <property type="evidence" value="ECO:0007669"/>
    <property type="project" value="TreeGrafter"/>
</dbReference>
<feature type="domain" description="MacB-like periplasmic core" evidence="9">
    <location>
        <begin position="44"/>
        <end position="257"/>
    </location>
</feature>
<keyword evidence="5 7" id="KW-0472">Membrane</keyword>
<dbReference type="GO" id="GO:0005524">
    <property type="term" value="F:ATP binding"/>
    <property type="evidence" value="ECO:0007669"/>
    <property type="project" value="UniProtKB-KW"/>
</dbReference>
<feature type="domain" description="ABC3 transporter permease C-terminal" evidence="8">
    <location>
        <begin position="291"/>
        <end position="411"/>
    </location>
</feature>
<dbReference type="GO" id="GO:0005886">
    <property type="term" value="C:plasma membrane"/>
    <property type="evidence" value="ECO:0007669"/>
    <property type="project" value="UniProtKB-SubCell"/>
</dbReference>
<reference evidence="10 11" key="1">
    <citation type="submission" date="2019-07" db="EMBL/GenBank/DDBJ databases">
        <authorList>
            <person name="Hibberd C M."/>
            <person name="Gehrig L. J."/>
            <person name="Chang H.-W."/>
            <person name="Venkatesh S."/>
        </authorList>
    </citation>
    <scope>NUCLEOTIDE SEQUENCE [LARGE SCALE GENOMIC DNA]</scope>
    <source>
        <strain evidence="10">Dorea_formicigenerans_SSTS_Bg7063</strain>
    </source>
</reference>
<dbReference type="AlphaFoldDB" id="A0A564T2R8"/>
<feature type="transmembrane region" description="Helical" evidence="7">
    <location>
        <begin position="290"/>
        <end position="311"/>
    </location>
</feature>
<sequence>MYKGEGFSLFSYEGEKKMKQKPLTVYGLAGRNLQHRKTRTIFLILLVMILSATLFVSRILTESMRQCIDNTVDRIGADVIVAPAEYEADLSDSLFSGGQCSFYFDRSLMDDIKTIDGIEKMSPQLYITSLDATCCSVPVQIVAFDSDSDFIVKSWLAENHIQKLKKGEVVVGSKINSEIGGTISFFNEPFTIAAKLEETGTSYDNCTFMDVNTAYTLFNSFQMKYVTDLTDPQNYVSLVMIKVKDGTTSKKVADTINTKMRASGLKAYTAKAMSGNVTDTLNQMQSYSSVLIMLLFVMAILALVCIFNITVNERLKEFGAMISVGVHKSQIFKMLLLEAGIIGGSGGVLGVMISGGGILLFSDIIIEKLHLTYFNIAIKGYAVLTLQSILLAVVVSLLATLYAAIRVSRMETYKLIQEVES</sequence>
<keyword evidence="2" id="KW-1003">Cell membrane</keyword>